<accession>A0A858RKL9</accession>
<dbReference type="KEGG" id="luo:HHL09_15035"/>
<gene>
    <name evidence="3" type="ORF">HHL09_15035</name>
</gene>
<evidence type="ECO:0000256" key="1">
    <source>
        <dbReference type="SAM" id="MobiDB-lite"/>
    </source>
</evidence>
<protein>
    <recommendedName>
        <fullName evidence="5">HEAT repeat domain-containing protein</fullName>
    </recommendedName>
</protein>
<feature type="region of interest" description="Disordered" evidence="1">
    <location>
        <begin position="25"/>
        <end position="88"/>
    </location>
</feature>
<organism evidence="3 4">
    <name type="scientific">Luteolibacter luteus</name>
    <dbReference type="NCBI Taxonomy" id="2728835"/>
    <lineage>
        <taxon>Bacteria</taxon>
        <taxon>Pseudomonadati</taxon>
        <taxon>Verrucomicrobiota</taxon>
        <taxon>Verrucomicrobiia</taxon>
        <taxon>Verrucomicrobiales</taxon>
        <taxon>Verrucomicrobiaceae</taxon>
        <taxon>Luteolibacter</taxon>
    </lineage>
</organism>
<dbReference type="Proteomes" id="UP000501812">
    <property type="component" value="Chromosome"/>
</dbReference>
<dbReference type="RefSeq" id="WP_169455444.1">
    <property type="nucleotide sequence ID" value="NZ_CP051774.1"/>
</dbReference>
<dbReference type="AlphaFoldDB" id="A0A858RKL9"/>
<dbReference type="EMBL" id="CP051774">
    <property type="protein sequence ID" value="QJE97044.1"/>
    <property type="molecule type" value="Genomic_DNA"/>
</dbReference>
<keyword evidence="2" id="KW-0732">Signal</keyword>
<feature type="chain" id="PRO_5032881027" description="HEAT repeat domain-containing protein" evidence="2">
    <location>
        <begin position="28"/>
        <end position="517"/>
    </location>
</feature>
<evidence type="ECO:0000256" key="2">
    <source>
        <dbReference type="SAM" id="SignalP"/>
    </source>
</evidence>
<name>A0A858RKL9_9BACT</name>
<sequence>MKIALFLASHALLFGAGWLAFHGTQEAAPASDTSRKSGFRNRDAEKEEGKRLVKEMRAAWGTQAEAEKAADYREKRRREADQPREGNAVEEEMAKILKLSAQVQLPADPAAEMKRLEKGDTRALAAFALAWLRADSKAALAFLESNPEIHGRSASRYFFALWVREWGAGAVPDLVEGNPKLRGVVAGFVMQEAAAEDPSSLGDLMARMEGWLDRSELLERAFHKELPEGKRAAALDWITANLKGREVGNSIMKIAINTEDKREGKTFLKAAMAGGLEPEVIEQLKGWGNFHDIMRSGVGPDSPLNERVELLLDSGIEGKTPEEKQASAMQRIATEDVERWLMESFLFHSLKSGDVGAEELWGQVEAALPQFSDPAGRDLMLKAFIQESSLSDPEGALALMQKEGKESEVAEHFLTSIESGIHRNVEASIRLAAVIPTEELRENISLYDRFYSTAINNAAAEYGSFWVDWIQRQPAGLNRDLVMHYTAKRLVKKGKDAEAASLRELIQDLGIKERPLR</sequence>
<evidence type="ECO:0000313" key="4">
    <source>
        <dbReference type="Proteomes" id="UP000501812"/>
    </source>
</evidence>
<evidence type="ECO:0008006" key="5">
    <source>
        <dbReference type="Google" id="ProtNLM"/>
    </source>
</evidence>
<feature type="signal peptide" evidence="2">
    <location>
        <begin position="1"/>
        <end position="27"/>
    </location>
</feature>
<proteinExistence type="predicted"/>
<evidence type="ECO:0000313" key="3">
    <source>
        <dbReference type="EMBL" id="QJE97044.1"/>
    </source>
</evidence>
<feature type="compositionally biased region" description="Basic and acidic residues" evidence="1">
    <location>
        <begin position="65"/>
        <end position="84"/>
    </location>
</feature>
<reference evidence="3 4" key="1">
    <citation type="submission" date="2020-04" db="EMBL/GenBank/DDBJ databases">
        <title>Luteolibacter sp. G-1-1-1 isolated from soil.</title>
        <authorList>
            <person name="Dahal R.H."/>
        </authorList>
    </citation>
    <scope>NUCLEOTIDE SEQUENCE [LARGE SCALE GENOMIC DNA]</scope>
    <source>
        <strain evidence="3 4">G-1-1-1</strain>
    </source>
</reference>
<keyword evidence="4" id="KW-1185">Reference proteome</keyword>
<feature type="compositionally biased region" description="Basic and acidic residues" evidence="1">
    <location>
        <begin position="40"/>
        <end position="57"/>
    </location>
</feature>